<dbReference type="Proteomes" id="UP000015441">
    <property type="component" value="Unassembled WGS sequence"/>
</dbReference>
<dbReference type="AlphaFoldDB" id="N1J763"/>
<dbReference type="EMBL" id="CAUH01001547">
    <property type="protein sequence ID" value="CCU75666.1"/>
    <property type="molecule type" value="Genomic_DNA"/>
</dbReference>
<evidence type="ECO:0000313" key="1">
    <source>
        <dbReference type="EMBL" id="CCU75666.1"/>
    </source>
</evidence>
<dbReference type="HOGENOM" id="CLU_1695181_0_0_1"/>
<dbReference type="InParanoid" id="N1J763"/>
<comment type="caution">
    <text evidence="1">The sequence shown here is derived from an EMBL/GenBank/DDBJ whole genome shotgun (WGS) entry which is preliminary data.</text>
</comment>
<gene>
    <name evidence="1" type="ORF">BGHDH14_bgh03141</name>
</gene>
<proteinExistence type="predicted"/>
<sequence>MAYSTEVGKNGLELLADSSPLYSKTRQGVELYLLAFNATLRGIMGDRAGVAWQTPRRTGNFKFDGRSSTDAGGARINARFLAPVMRLRHGGCRGSLHRHWGPLAARSFAFQYSTAVVGTGEAGLDKKSRHAVLRPRGSLATGLMGRAASSFEHCR</sequence>
<organism evidence="1 2">
    <name type="scientific">Blumeria graminis f. sp. hordei (strain DH14)</name>
    <name type="common">Barley powdery mildew</name>
    <name type="synonym">Oidium monilioides f. sp. hordei</name>
    <dbReference type="NCBI Taxonomy" id="546991"/>
    <lineage>
        <taxon>Eukaryota</taxon>
        <taxon>Fungi</taxon>
        <taxon>Dikarya</taxon>
        <taxon>Ascomycota</taxon>
        <taxon>Pezizomycotina</taxon>
        <taxon>Leotiomycetes</taxon>
        <taxon>Erysiphales</taxon>
        <taxon>Erysiphaceae</taxon>
        <taxon>Blumeria</taxon>
        <taxon>Blumeria hordei</taxon>
    </lineage>
</organism>
<reference evidence="1 2" key="1">
    <citation type="journal article" date="2010" name="Science">
        <title>Genome expansion and gene loss in powdery mildew fungi reveal tradeoffs in extreme parasitism.</title>
        <authorList>
            <person name="Spanu P.D."/>
            <person name="Abbott J.C."/>
            <person name="Amselem J."/>
            <person name="Burgis T.A."/>
            <person name="Soanes D.M."/>
            <person name="Stueber K."/>
            <person name="Ver Loren van Themaat E."/>
            <person name="Brown J.K.M."/>
            <person name="Butcher S.A."/>
            <person name="Gurr S.J."/>
            <person name="Lebrun M.-H."/>
            <person name="Ridout C.J."/>
            <person name="Schulze-Lefert P."/>
            <person name="Talbot N.J."/>
            <person name="Ahmadinejad N."/>
            <person name="Ametz C."/>
            <person name="Barton G.R."/>
            <person name="Benjdia M."/>
            <person name="Bidzinski P."/>
            <person name="Bindschedler L.V."/>
            <person name="Both M."/>
            <person name="Brewer M.T."/>
            <person name="Cadle-Davidson L."/>
            <person name="Cadle-Davidson M.M."/>
            <person name="Collemare J."/>
            <person name="Cramer R."/>
            <person name="Frenkel O."/>
            <person name="Godfrey D."/>
            <person name="Harriman J."/>
            <person name="Hoede C."/>
            <person name="King B.C."/>
            <person name="Klages S."/>
            <person name="Kleemann J."/>
            <person name="Knoll D."/>
            <person name="Koti P.S."/>
            <person name="Kreplak J."/>
            <person name="Lopez-Ruiz F.J."/>
            <person name="Lu X."/>
            <person name="Maekawa T."/>
            <person name="Mahanil S."/>
            <person name="Micali C."/>
            <person name="Milgroom M.G."/>
            <person name="Montana G."/>
            <person name="Noir S."/>
            <person name="O'Connell R.J."/>
            <person name="Oberhaensli S."/>
            <person name="Parlange F."/>
            <person name="Pedersen C."/>
            <person name="Quesneville H."/>
            <person name="Reinhardt R."/>
            <person name="Rott M."/>
            <person name="Sacristan S."/>
            <person name="Schmidt S.M."/>
            <person name="Schoen M."/>
            <person name="Skamnioti P."/>
            <person name="Sommer H."/>
            <person name="Stephens A."/>
            <person name="Takahara H."/>
            <person name="Thordal-Christensen H."/>
            <person name="Vigouroux M."/>
            <person name="Wessling R."/>
            <person name="Wicker T."/>
            <person name="Panstruga R."/>
        </authorList>
    </citation>
    <scope>NUCLEOTIDE SEQUENCE [LARGE SCALE GENOMIC DNA]</scope>
    <source>
        <strain evidence="1">DH14</strain>
    </source>
</reference>
<name>N1J763_BLUG1</name>
<protein>
    <submittedName>
        <fullName evidence="1">Uncharacterized protein</fullName>
    </submittedName>
</protein>
<accession>N1J763</accession>
<keyword evidence="2" id="KW-1185">Reference proteome</keyword>
<evidence type="ECO:0000313" key="2">
    <source>
        <dbReference type="Proteomes" id="UP000015441"/>
    </source>
</evidence>